<keyword evidence="1" id="KW-1133">Transmembrane helix</keyword>
<comment type="caution">
    <text evidence="3">The sequence shown here is derived from an EMBL/GenBank/DDBJ whole genome shotgun (WGS) entry which is preliminary data.</text>
</comment>
<feature type="transmembrane region" description="Helical" evidence="1">
    <location>
        <begin position="58"/>
        <end position="77"/>
    </location>
</feature>
<evidence type="ECO:0000256" key="2">
    <source>
        <dbReference type="SAM" id="SignalP"/>
    </source>
</evidence>
<feature type="chain" id="PRO_5021880715" description="PEP-CTERM sorting domain-containing protein" evidence="2">
    <location>
        <begin position="43"/>
        <end position="96"/>
    </location>
</feature>
<reference evidence="3 4" key="1">
    <citation type="journal article" date="2019" name="Nat. Microbiol.">
        <title>Mediterranean grassland soil C-N compound turnover is dependent on rainfall and depth, and is mediated by genomically divergent microorganisms.</title>
        <authorList>
            <person name="Diamond S."/>
            <person name="Andeer P.F."/>
            <person name="Li Z."/>
            <person name="Crits-Christoph A."/>
            <person name="Burstein D."/>
            <person name="Anantharaman K."/>
            <person name="Lane K.R."/>
            <person name="Thomas B.C."/>
            <person name="Pan C."/>
            <person name="Northen T.R."/>
            <person name="Banfield J.F."/>
        </authorList>
    </citation>
    <scope>NUCLEOTIDE SEQUENCE [LARGE SCALE GENOMIC DNA]</scope>
    <source>
        <strain evidence="3">WS_11</strain>
    </source>
</reference>
<protein>
    <recommendedName>
        <fullName evidence="5">PEP-CTERM sorting domain-containing protein</fullName>
    </recommendedName>
</protein>
<organism evidence="3 4">
    <name type="scientific">Eiseniibacteriota bacterium</name>
    <dbReference type="NCBI Taxonomy" id="2212470"/>
    <lineage>
        <taxon>Bacteria</taxon>
        <taxon>Candidatus Eiseniibacteriota</taxon>
    </lineage>
</organism>
<accession>A0A538UD32</accession>
<gene>
    <name evidence="3" type="ORF">E6K81_02970</name>
</gene>
<keyword evidence="1" id="KW-0472">Membrane</keyword>
<name>A0A538UD32_UNCEI</name>
<proteinExistence type="predicted"/>
<dbReference type="AlphaFoldDB" id="A0A538UD32"/>
<evidence type="ECO:0000256" key="1">
    <source>
        <dbReference type="SAM" id="Phobius"/>
    </source>
</evidence>
<evidence type="ECO:0000313" key="3">
    <source>
        <dbReference type="EMBL" id="TMQ73770.1"/>
    </source>
</evidence>
<sequence length="96" mass="9798">MKTPRRRTKPTPAKTSSKAAVIRGALGFSAPLIAVLHSPALAANQGATRVLVGGQGPMLDPPALIAAGTAIAGIGAYRLMRMRGRKPPDGKDAATD</sequence>
<feature type="signal peptide" evidence="2">
    <location>
        <begin position="1"/>
        <end position="42"/>
    </location>
</feature>
<dbReference type="EMBL" id="VBPB01000043">
    <property type="protein sequence ID" value="TMQ73770.1"/>
    <property type="molecule type" value="Genomic_DNA"/>
</dbReference>
<dbReference type="Proteomes" id="UP000319771">
    <property type="component" value="Unassembled WGS sequence"/>
</dbReference>
<evidence type="ECO:0008006" key="5">
    <source>
        <dbReference type="Google" id="ProtNLM"/>
    </source>
</evidence>
<keyword evidence="2" id="KW-0732">Signal</keyword>
<keyword evidence="1" id="KW-0812">Transmembrane</keyword>
<evidence type="ECO:0000313" key="4">
    <source>
        <dbReference type="Proteomes" id="UP000319771"/>
    </source>
</evidence>